<dbReference type="PANTHER" id="PTHR24567:SF68">
    <property type="entry name" value="DNA-BINDING TRANSCRIPTIONAL DUAL REGULATOR CRP"/>
    <property type="match status" value="1"/>
</dbReference>
<feature type="domain" description="Cyclic nucleotide-binding" evidence="4">
    <location>
        <begin position="29"/>
        <end position="92"/>
    </location>
</feature>
<feature type="domain" description="HTH crp-type" evidence="5">
    <location>
        <begin position="140"/>
        <end position="214"/>
    </location>
</feature>
<dbReference type="SUPFAM" id="SSF51206">
    <property type="entry name" value="cAMP-binding domain-like"/>
    <property type="match status" value="1"/>
</dbReference>
<dbReference type="SUPFAM" id="SSF46785">
    <property type="entry name" value="Winged helix' DNA-binding domain"/>
    <property type="match status" value="1"/>
</dbReference>
<evidence type="ECO:0000256" key="2">
    <source>
        <dbReference type="ARBA" id="ARBA00023125"/>
    </source>
</evidence>
<dbReference type="InterPro" id="IPR050397">
    <property type="entry name" value="Env_Response_Regulators"/>
</dbReference>
<proteinExistence type="predicted"/>
<dbReference type="InterPro" id="IPR036390">
    <property type="entry name" value="WH_DNA-bd_sf"/>
</dbReference>
<evidence type="ECO:0000259" key="5">
    <source>
        <dbReference type="PROSITE" id="PS51063"/>
    </source>
</evidence>
<gene>
    <name evidence="6" type="ORF">ACFP1K_16625</name>
</gene>
<dbReference type="EMBL" id="JBHSRF010000021">
    <property type="protein sequence ID" value="MFC6082797.1"/>
    <property type="molecule type" value="Genomic_DNA"/>
</dbReference>
<reference evidence="7" key="1">
    <citation type="journal article" date="2019" name="Int. J. Syst. Evol. Microbiol.">
        <title>The Global Catalogue of Microorganisms (GCM) 10K type strain sequencing project: providing services to taxonomists for standard genome sequencing and annotation.</title>
        <authorList>
            <consortium name="The Broad Institute Genomics Platform"/>
            <consortium name="The Broad Institute Genome Sequencing Center for Infectious Disease"/>
            <person name="Wu L."/>
            <person name="Ma J."/>
        </authorList>
    </citation>
    <scope>NUCLEOTIDE SEQUENCE [LARGE SCALE GENOMIC DNA]</scope>
    <source>
        <strain evidence="7">JCM 30346</strain>
    </source>
</reference>
<dbReference type="CDD" id="cd00038">
    <property type="entry name" value="CAP_ED"/>
    <property type="match status" value="1"/>
</dbReference>
<dbReference type="Pfam" id="PF00027">
    <property type="entry name" value="cNMP_binding"/>
    <property type="match status" value="1"/>
</dbReference>
<dbReference type="InterPro" id="IPR012318">
    <property type="entry name" value="HTH_CRP"/>
</dbReference>
<dbReference type="SMART" id="SM00100">
    <property type="entry name" value="cNMP"/>
    <property type="match status" value="1"/>
</dbReference>
<evidence type="ECO:0000313" key="6">
    <source>
        <dbReference type="EMBL" id="MFC6082797.1"/>
    </source>
</evidence>
<dbReference type="RefSeq" id="WP_380753623.1">
    <property type="nucleotide sequence ID" value="NZ_JBHSRF010000021.1"/>
</dbReference>
<evidence type="ECO:0000259" key="4">
    <source>
        <dbReference type="PROSITE" id="PS50042"/>
    </source>
</evidence>
<accession>A0ABW1NKV9</accession>
<dbReference type="InterPro" id="IPR036388">
    <property type="entry name" value="WH-like_DNA-bd_sf"/>
</dbReference>
<keyword evidence="2" id="KW-0238">DNA-binding</keyword>
<dbReference type="Gene3D" id="2.60.120.10">
    <property type="entry name" value="Jelly Rolls"/>
    <property type="match status" value="1"/>
</dbReference>
<sequence length="226" mass="25330">MTSVEVSQFKDELRTLAASDSLGASSIRYAKRTHIYNCGEHDGNIYLVESGQVKTLTYARCGKECLLSIYTSGDIFGESSLLGAVRAETATVMRTSWIRRIPADGFRSALADRKLLNGFIDHMAERLTEQQQVITSMVTMDSEQRLAEVLLRLSRKLGKQRSGHLLAIEERITQEELSGMVGTTRSRVGYFLKRFKDAGLVLPVSEAFLLVNEKRLAEYVNGVPWF</sequence>
<dbReference type="InterPro" id="IPR000595">
    <property type="entry name" value="cNMP-bd_dom"/>
</dbReference>
<dbReference type="PANTHER" id="PTHR24567">
    <property type="entry name" value="CRP FAMILY TRANSCRIPTIONAL REGULATORY PROTEIN"/>
    <property type="match status" value="1"/>
</dbReference>
<keyword evidence="1" id="KW-0805">Transcription regulation</keyword>
<evidence type="ECO:0000313" key="7">
    <source>
        <dbReference type="Proteomes" id="UP001596137"/>
    </source>
</evidence>
<evidence type="ECO:0000256" key="1">
    <source>
        <dbReference type="ARBA" id="ARBA00023015"/>
    </source>
</evidence>
<keyword evidence="7" id="KW-1185">Reference proteome</keyword>
<comment type="caution">
    <text evidence="6">The sequence shown here is derived from an EMBL/GenBank/DDBJ whole genome shotgun (WGS) entry which is preliminary data.</text>
</comment>
<dbReference type="InterPro" id="IPR018490">
    <property type="entry name" value="cNMP-bd_dom_sf"/>
</dbReference>
<keyword evidence="3" id="KW-0804">Transcription</keyword>
<dbReference type="Pfam" id="PF13545">
    <property type="entry name" value="HTH_Crp_2"/>
    <property type="match status" value="1"/>
</dbReference>
<name>A0ABW1NKV9_9ACTN</name>
<dbReference type="InterPro" id="IPR014710">
    <property type="entry name" value="RmlC-like_jellyroll"/>
</dbReference>
<organism evidence="6 7">
    <name type="scientific">Sphaerisporangium aureirubrum</name>
    <dbReference type="NCBI Taxonomy" id="1544736"/>
    <lineage>
        <taxon>Bacteria</taxon>
        <taxon>Bacillati</taxon>
        <taxon>Actinomycetota</taxon>
        <taxon>Actinomycetes</taxon>
        <taxon>Streptosporangiales</taxon>
        <taxon>Streptosporangiaceae</taxon>
        <taxon>Sphaerisporangium</taxon>
    </lineage>
</organism>
<dbReference type="PROSITE" id="PS51063">
    <property type="entry name" value="HTH_CRP_2"/>
    <property type="match status" value="1"/>
</dbReference>
<dbReference type="PROSITE" id="PS50042">
    <property type="entry name" value="CNMP_BINDING_3"/>
    <property type="match status" value="1"/>
</dbReference>
<dbReference type="Proteomes" id="UP001596137">
    <property type="component" value="Unassembled WGS sequence"/>
</dbReference>
<protein>
    <submittedName>
        <fullName evidence="6">Crp/Fnr family transcriptional regulator</fullName>
    </submittedName>
</protein>
<evidence type="ECO:0000256" key="3">
    <source>
        <dbReference type="ARBA" id="ARBA00023163"/>
    </source>
</evidence>
<dbReference type="Gene3D" id="1.10.10.10">
    <property type="entry name" value="Winged helix-like DNA-binding domain superfamily/Winged helix DNA-binding domain"/>
    <property type="match status" value="1"/>
</dbReference>